<evidence type="ECO:0000313" key="2">
    <source>
        <dbReference type="Proteomes" id="UP000234335"/>
    </source>
</evidence>
<protein>
    <submittedName>
        <fullName evidence="1">Uncharacterized protein</fullName>
    </submittedName>
</protein>
<sequence length="178" mass="20728">MPTTDIQIIAILPEEIKSFGIGSRVYTPTTTHLIEETPTLFLNKMYKKRGKNKKEMDQIIKYTLQISKNMPYIIDTSHVFFGFKYRNAVYDRERRGFANVSFVEKIENSEIILTTGESIATLNTFETLNTNKNNAKTMLYRQQLIASYDWAETLDQIRNTVMRETAPRLTEVRQSLLD</sequence>
<name>A0A2I1M6B5_9FIRM</name>
<evidence type="ECO:0000313" key="1">
    <source>
        <dbReference type="EMBL" id="PKZ15658.1"/>
    </source>
</evidence>
<accession>A0A2I1M6B5</accession>
<dbReference type="EMBL" id="PKGS01000006">
    <property type="protein sequence ID" value="PKZ15658.1"/>
    <property type="molecule type" value="Genomic_DNA"/>
</dbReference>
<reference evidence="1 2" key="1">
    <citation type="submission" date="2017-12" db="EMBL/GenBank/DDBJ databases">
        <title>Phylogenetic diversity of female urinary microbiome.</title>
        <authorList>
            <person name="Thomas-White K."/>
            <person name="Wolfe A.J."/>
        </authorList>
    </citation>
    <scope>NUCLEOTIDE SEQUENCE [LARGE SCALE GENOMIC DNA]</scope>
    <source>
        <strain evidence="1 2">UMB0119</strain>
    </source>
</reference>
<gene>
    <name evidence="1" type="ORF">CYJ34_07595</name>
</gene>
<organism evidence="1 2">
    <name type="scientific">Anaerococcus octavius</name>
    <dbReference type="NCBI Taxonomy" id="54007"/>
    <lineage>
        <taxon>Bacteria</taxon>
        <taxon>Bacillati</taxon>
        <taxon>Bacillota</taxon>
        <taxon>Tissierellia</taxon>
        <taxon>Tissierellales</taxon>
        <taxon>Peptoniphilaceae</taxon>
        <taxon>Anaerococcus</taxon>
    </lineage>
</organism>
<comment type="caution">
    <text evidence="1">The sequence shown here is derived from an EMBL/GenBank/DDBJ whole genome shotgun (WGS) entry which is preliminary data.</text>
</comment>
<dbReference type="RefSeq" id="WP_101540676.1">
    <property type="nucleotide sequence ID" value="NZ_PKGS01000006.1"/>
</dbReference>
<keyword evidence="2" id="KW-1185">Reference proteome</keyword>
<proteinExistence type="predicted"/>
<dbReference type="AlphaFoldDB" id="A0A2I1M6B5"/>
<dbReference type="Proteomes" id="UP000234335">
    <property type="component" value="Unassembled WGS sequence"/>
</dbReference>